<organism evidence="1">
    <name type="scientific">marine metagenome</name>
    <dbReference type="NCBI Taxonomy" id="408172"/>
    <lineage>
        <taxon>unclassified sequences</taxon>
        <taxon>metagenomes</taxon>
        <taxon>ecological metagenomes</taxon>
    </lineage>
</organism>
<protein>
    <submittedName>
        <fullName evidence="1">Uncharacterized protein</fullName>
    </submittedName>
</protein>
<feature type="non-terminal residue" evidence="1">
    <location>
        <position position="1"/>
    </location>
</feature>
<dbReference type="InterPro" id="IPR022441">
    <property type="entry name" value="Para_beta_helix_rpt-2"/>
</dbReference>
<dbReference type="EMBL" id="UINC01177693">
    <property type="protein sequence ID" value="SVD85468.1"/>
    <property type="molecule type" value="Genomic_DNA"/>
</dbReference>
<name>A0A382YSK4_9ZZZZ</name>
<dbReference type="SUPFAM" id="SSF51126">
    <property type="entry name" value="Pectin lyase-like"/>
    <property type="match status" value="1"/>
</dbReference>
<proteinExistence type="predicted"/>
<reference evidence="1" key="1">
    <citation type="submission" date="2018-05" db="EMBL/GenBank/DDBJ databases">
        <authorList>
            <person name="Lanie J.A."/>
            <person name="Ng W.-L."/>
            <person name="Kazmierczak K.M."/>
            <person name="Andrzejewski T.M."/>
            <person name="Davidsen T.M."/>
            <person name="Wayne K.J."/>
            <person name="Tettelin H."/>
            <person name="Glass J.I."/>
            <person name="Rusch D."/>
            <person name="Podicherti R."/>
            <person name="Tsui H.-C.T."/>
            <person name="Winkler M.E."/>
        </authorList>
    </citation>
    <scope>NUCLEOTIDE SEQUENCE</scope>
</reference>
<feature type="non-terminal residue" evidence="1">
    <location>
        <position position="262"/>
    </location>
</feature>
<gene>
    <name evidence="1" type="ORF">METZ01_LOCUS438322</name>
</gene>
<dbReference type="Gene3D" id="2.160.20.10">
    <property type="entry name" value="Single-stranded right-handed beta-helix, Pectin lyase-like"/>
    <property type="match status" value="1"/>
</dbReference>
<dbReference type="AlphaFoldDB" id="A0A382YSK4"/>
<sequence>NYSGKNIVIGSYFMTYGMDYFIGVTVIQGDYYHPGPLVTFDIGETGTAELNGFTITNSFIYDVGGGIYCENSDPTLKYLIVKNNFEGGIHLFNSNSRLENLTVTDNSKNDLYHGGAGIFAQNSSITIQNSLIANNWSGHGGWAVAPGGIDATSSEINLDGVTMYGNASGSLILKEGSSGTIHNSIIWNYPDNDNEFEIEIIGETGYGTASELTISYSDILGGFDGINAQGVLHWLAGNINNDPLFCFSDSTDYGLAENSPCV</sequence>
<accession>A0A382YSK4</accession>
<dbReference type="InterPro" id="IPR011050">
    <property type="entry name" value="Pectin_lyase_fold/virulence"/>
</dbReference>
<dbReference type="NCBIfam" id="TIGR03804">
    <property type="entry name" value="para_beta_helix"/>
    <property type="match status" value="1"/>
</dbReference>
<evidence type="ECO:0000313" key="1">
    <source>
        <dbReference type="EMBL" id="SVD85468.1"/>
    </source>
</evidence>
<dbReference type="InterPro" id="IPR012334">
    <property type="entry name" value="Pectin_lyas_fold"/>
</dbReference>